<dbReference type="InterPro" id="IPR050904">
    <property type="entry name" value="Adhesion/Biosynth-related"/>
</dbReference>
<dbReference type="PROSITE" id="PS50213">
    <property type="entry name" value="FAS1"/>
    <property type="match status" value="3"/>
</dbReference>
<feature type="domain" description="FAS1" evidence="1">
    <location>
        <begin position="32"/>
        <end position="164"/>
    </location>
</feature>
<keyword evidence="3" id="KW-1185">Reference proteome</keyword>
<name>A0A2S7U0V4_9BACT</name>
<accession>A0A2S7U0V4</accession>
<gene>
    <name evidence="2" type="ORF">BSZ32_06560</name>
</gene>
<dbReference type="Proteomes" id="UP000239907">
    <property type="component" value="Unassembled WGS sequence"/>
</dbReference>
<comment type="caution">
    <text evidence="2">The sequence shown here is derived from an EMBL/GenBank/DDBJ whole genome shotgun (WGS) entry which is preliminary data.</text>
</comment>
<feature type="domain" description="FAS1" evidence="1">
    <location>
        <begin position="312"/>
        <end position="444"/>
    </location>
</feature>
<dbReference type="AlphaFoldDB" id="A0A2S7U0V4"/>
<evidence type="ECO:0000313" key="3">
    <source>
        <dbReference type="Proteomes" id="UP000239907"/>
    </source>
</evidence>
<dbReference type="RefSeq" id="WP_105042703.1">
    <property type="nucleotide sequence ID" value="NZ_MQWA01000001.1"/>
</dbReference>
<protein>
    <recommendedName>
        <fullName evidence="1">FAS1 domain-containing protein</fullName>
    </recommendedName>
</protein>
<dbReference type="PANTHER" id="PTHR10900:SF77">
    <property type="entry name" value="FI19380P1"/>
    <property type="match status" value="1"/>
</dbReference>
<dbReference type="SMART" id="SM00554">
    <property type="entry name" value="FAS1"/>
    <property type="match status" value="3"/>
</dbReference>
<dbReference type="EMBL" id="MQWA01000001">
    <property type="protein sequence ID" value="PQJ28200.1"/>
    <property type="molecule type" value="Genomic_DNA"/>
</dbReference>
<organism evidence="2 3">
    <name type="scientific">Rubritalea profundi</name>
    <dbReference type="NCBI Taxonomy" id="1658618"/>
    <lineage>
        <taxon>Bacteria</taxon>
        <taxon>Pseudomonadati</taxon>
        <taxon>Verrucomicrobiota</taxon>
        <taxon>Verrucomicrobiia</taxon>
        <taxon>Verrucomicrobiales</taxon>
        <taxon>Rubritaleaceae</taxon>
        <taxon>Rubritalea</taxon>
    </lineage>
</organism>
<dbReference type="PANTHER" id="PTHR10900">
    <property type="entry name" value="PERIOSTIN-RELATED"/>
    <property type="match status" value="1"/>
</dbReference>
<dbReference type="OrthoDB" id="9800666at2"/>
<evidence type="ECO:0000259" key="1">
    <source>
        <dbReference type="PROSITE" id="PS50213"/>
    </source>
</evidence>
<proteinExistence type="predicted"/>
<dbReference type="Pfam" id="PF02469">
    <property type="entry name" value="Fasciclin"/>
    <property type="match status" value="3"/>
</dbReference>
<dbReference type="SUPFAM" id="SSF82153">
    <property type="entry name" value="FAS1 domain"/>
    <property type="match status" value="3"/>
</dbReference>
<dbReference type="Gene3D" id="2.30.180.10">
    <property type="entry name" value="FAS1 domain"/>
    <property type="match status" value="3"/>
</dbReference>
<evidence type="ECO:0000313" key="2">
    <source>
        <dbReference type="EMBL" id="PQJ28200.1"/>
    </source>
</evidence>
<dbReference type="InterPro" id="IPR000782">
    <property type="entry name" value="FAS1_domain"/>
</dbReference>
<sequence length="564" mass="62570">MIIHSHTLKKILLVTVSVFSFETLEAADPAEAKTIGRVIRERADLSNFLKLLEKTEVGSQLSEKTNLRRTVFAPTNNAFAELPKDSLKTLLAPRNNDRLEEVFGFHVLRRSLPSIGLETCASLQMSTGQFLSVDYKKGTISGAKFTGEMIPCSNGNLYLIDRVLTPNTDDLFQTLQKDGRFTIFTKAITASRQGKLFQNMHGLYTTFAPTDEAFGKLPAGFVESLFQPENNERLEDIIKHHILTGVRAKGRIPGYLSLGVSDVTPSSAFGQQLNYKISAAGPIVDGAAIIEADIPCANGIIHVVDTVIPPVDSSLLDLLRADERFSTTVSMLEATGLDLPVASSTQFTIYAPVNEAWKAEPYASLVANPTGNAREAIYGILSRHVITGKHVSENCRPYNKLKTIHGAPIYLTREGGDRRISGIAIEETDLEAFNGLINAIGRIIEDPMELPEGDISTVDAIQFVQQVLTDASSIYAKGEYEACWRFYTAQGYKFLSKYSKLVDSNTRGTLERAIRDDQPGFQYASHAWSSRNEFRNLLRILEQREDRVQDSYLMQAQKKSRFGR</sequence>
<reference evidence="2 3" key="1">
    <citation type="submission" date="2016-12" db="EMBL/GenBank/DDBJ databases">
        <title>Study of bacterial adaptation to deep sea.</title>
        <authorList>
            <person name="Song J."/>
            <person name="Yoshizawa S."/>
            <person name="Kogure K."/>
        </authorList>
    </citation>
    <scope>NUCLEOTIDE SEQUENCE [LARGE SCALE GENOMIC DNA]</scope>
    <source>
        <strain evidence="2 3">SAORIC-165</strain>
    </source>
</reference>
<feature type="domain" description="FAS1" evidence="1">
    <location>
        <begin position="168"/>
        <end position="308"/>
    </location>
</feature>
<dbReference type="InterPro" id="IPR036378">
    <property type="entry name" value="FAS1_dom_sf"/>
</dbReference>